<keyword evidence="1" id="KW-0732">Signal</keyword>
<organism evidence="2 3">
    <name type="scientific">Bacteroides ovatus</name>
    <dbReference type="NCBI Taxonomy" id="28116"/>
    <lineage>
        <taxon>Bacteria</taxon>
        <taxon>Pseudomonadati</taxon>
        <taxon>Bacteroidota</taxon>
        <taxon>Bacteroidia</taxon>
        <taxon>Bacteroidales</taxon>
        <taxon>Bacteroidaceae</taxon>
        <taxon>Bacteroides</taxon>
    </lineage>
</organism>
<dbReference type="AlphaFoldDB" id="A0A6N3V167"/>
<accession>A0A6N3V167</accession>
<sequence length="355" mass="40018">MATLYKILILCVGFALSTNLWAQSHLDPVNDSKEFAERYSHSLLTQEHKCGIVVLPSFSNRYGISLSTKCDSLTLIEKRSHGIVYPDSVNIKEIPAVKVAIDSEFGKSVAELIDAAVQKAMPTFSAGLDGVMYYFIASNDSIGATWSPSDESSNCDVLVNIVETLKEAIQTGELQNFIDDWWCSIDKLRLSFQNAPALPPFYFDKEFANIDNNRPTIEYSASSPLTDAFQFNVFMSCPADYIEDTLSGYQTPIYGYSTTDSIFIDFCKYLVKWQEQASVAYVNVVINVKDSDNESYDFKNSGKSVYLNFTLPHDKLTIDNLLEQNNNCIFRYMLENMMPNDAVRPAPKHSVRNRK</sequence>
<comment type="caution">
    <text evidence="2">The sequence shown here is derived from an EMBL/GenBank/DDBJ whole genome shotgun (WGS) entry which is preliminary data.</text>
</comment>
<evidence type="ECO:0000313" key="2">
    <source>
        <dbReference type="EMBL" id="KAA3797921.1"/>
    </source>
</evidence>
<reference evidence="2 3" key="1">
    <citation type="journal article" date="2019" name="Nat. Med.">
        <title>A library of human gut bacterial isolates paired with longitudinal multiomics data enables mechanistic microbiome research.</title>
        <authorList>
            <person name="Poyet M."/>
            <person name="Groussin M."/>
            <person name="Gibbons S.M."/>
            <person name="Avila-Pacheco J."/>
            <person name="Jiang X."/>
            <person name="Kearney S.M."/>
            <person name="Perrotta A.R."/>
            <person name="Berdy B."/>
            <person name="Zhao S."/>
            <person name="Lieberman T.D."/>
            <person name="Swanson P.K."/>
            <person name="Smith M."/>
            <person name="Roesemann S."/>
            <person name="Alexander J.E."/>
            <person name="Rich S.A."/>
            <person name="Livny J."/>
            <person name="Vlamakis H."/>
            <person name="Clish C."/>
            <person name="Bullock K."/>
            <person name="Deik A."/>
            <person name="Scott J."/>
            <person name="Pierce K.A."/>
            <person name="Xavier R.J."/>
            <person name="Alm E.J."/>
        </authorList>
    </citation>
    <scope>NUCLEOTIDE SEQUENCE [LARGE SCALE GENOMIC DNA]</scope>
    <source>
        <strain evidence="2 3">BIOML-A183</strain>
    </source>
</reference>
<protein>
    <submittedName>
        <fullName evidence="2">Uncharacterized protein</fullName>
    </submittedName>
</protein>
<name>A0A6N3V167_BACOV</name>
<evidence type="ECO:0000313" key="3">
    <source>
        <dbReference type="Proteomes" id="UP000460135"/>
    </source>
</evidence>
<dbReference type="Proteomes" id="UP000460135">
    <property type="component" value="Unassembled WGS sequence"/>
</dbReference>
<dbReference type="EMBL" id="VWLX01000032">
    <property type="protein sequence ID" value="KAA3797921.1"/>
    <property type="molecule type" value="Genomic_DNA"/>
</dbReference>
<feature type="signal peptide" evidence="1">
    <location>
        <begin position="1"/>
        <end position="22"/>
    </location>
</feature>
<gene>
    <name evidence="2" type="ORF">F3F51_26890</name>
</gene>
<proteinExistence type="predicted"/>
<feature type="chain" id="PRO_5026895358" evidence="1">
    <location>
        <begin position="23"/>
        <end position="355"/>
    </location>
</feature>
<evidence type="ECO:0000256" key="1">
    <source>
        <dbReference type="SAM" id="SignalP"/>
    </source>
</evidence>